<proteinExistence type="predicted"/>
<name>A0A2I0KUV3_PUNGR</name>
<evidence type="ECO:0000313" key="2">
    <source>
        <dbReference type="Proteomes" id="UP000233551"/>
    </source>
</evidence>
<dbReference type="GeneID" id="116200645"/>
<accession>A0A2I0KUV3</accession>
<dbReference type="AlphaFoldDB" id="A0A2I0KUV3"/>
<protein>
    <submittedName>
        <fullName evidence="1">Uncharacterized protein</fullName>
    </submittedName>
</protein>
<sequence>MYEMQYFNAFDILGSSLAMEKDAEEMKTCISLLYSEMRAQFERRLKDELHSEMLNMVREELAQHDKKLKKREKGLERQINKVDEKMNKTLSAIMMLVNKGKRKKKIHDDIDQFSQPIEDKEDENDADDDEDGDSENDDSGDDDDNSEFDDD</sequence>
<keyword evidence="2" id="KW-1185">Reference proteome</keyword>
<gene>
    <name evidence="1" type="ORF">CRG98_007378</name>
</gene>
<dbReference type="Proteomes" id="UP000233551">
    <property type="component" value="Unassembled WGS sequence"/>
</dbReference>
<organism evidence="1 2">
    <name type="scientific">Punica granatum</name>
    <name type="common">Pomegranate</name>
    <dbReference type="NCBI Taxonomy" id="22663"/>
    <lineage>
        <taxon>Eukaryota</taxon>
        <taxon>Viridiplantae</taxon>
        <taxon>Streptophyta</taxon>
        <taxon>Embryophyta</taxon>
        <taxon>Tracheophyta</taxon>
        <taxon>Spermatophyta</taxon>
        <taxon>Magnoliopsida</taxon>
        <taxon>eudicotyledons</taxon>
        <taxon>Gunneridae</taxon>
        <taxon>Pentapetalae</taxon>
        <taxon>rosids</taxon>
        <taxon>malvids</taxon>
        <taxon>Myrtales</taxon>
        <taxon>Lythraceae</taxon>
        <taxon>Punica</taxon>
    </lineage>
</organism>
<reference evidence="1 2" key="1">
    <citation type="submission" date="2017-11" db="EMBL/GenBank/DDBJ databases">
        <title>De-novo sequencing of pomegranate (Punica granatum L.) genome.</title>
        <authorList>
            <person name="Akparov Z."/>
            <person name="Amiraslanov A."/>
            <person name="Hajiyeva S."/>
            <person name="Abbasov M."/>
            <person name="Kaur K."/>
            <person name="Hamwieh A."/>
            <person name="Solovyev V."/>
            <person name="Salamov A."/>
            <person name="Braich B."/>
            <person name="Kosarev P."/>
            <person name="Mahmoud A."/>
            <person name="Hajiyev E."/>
            <person name="Babayeva S."/>
            <person name="Izzatullayeva V."/>
            <person name="Mammadov A."/>
            <person name="Mammadov A."/>
            <person name="Sharifova S."/>
            <person name="Ojaghi J."/>
            <person name="Eynullazada K."/>
            <person name="Bayramov B."/>
            <person name="Abdulazimova A."/>
            <person name="Shahmuradov I."/>
        </authorList>
    </citation>
    <scope>NUCLEOTIDE SEQUENCE [LARGE SCALE GENOMIC DNA]</scope>
    <source>
        <strain evidence="2">cv. AG2017</strain>
        <tissue evidence="1">Leaf</tissue>
    </source>
</reference>
<dbReference type="EMBL" id="PGOL01000335">
    <property type="protein sequence ID" value="PKI72241.1"/>
    <property type="molecule type" value="Genomic_DNA"/>
</dbReference>
<evidence type="ECO:0000313" key="1">
    <source>
        <dbReference type="EMBL" id="PKI72241.1"/>
    </source>
</evidence>
<comment type="caution">
    <text evidence="1">The sequence shown here is derived from an EMBL/GenBank/DDBJ whole genome shotgun (WGS) entry which is preliminary data.</text>
</comment>